<feature type="domain" description="ArsA/GET3 Anion-transporting ATPase-like" evidence="1">
    <location>
        <begin position="10"/>
        <end position="164"/>
    </location>
</feature>
<dbReference type="PANTHER" id="PTHR10803">
    <property type="entry name" value="ARSENICAL PUMP-DRIVING ATPASE ARSENITE-TRANSLOCATING ATPASE"/>
    <property type="match status" value="1"/>
</dbReference>
<dbReference type="Pfam" id="PF02374">
    <property type="entry name" value="ArsA_ATPase"/>
    <property type="match status" value="2"/>
</dbReference>
<sequence length="312" mass="33352">MAFTPLGSRKLLFVTGKGGVGKTTIAAGLARALADEGKSVLLIALDKRSEVGEAFGLTRLSFEPTKVDDHLSVMVLDTEAALQEYLKINLRIPIVAKLGVLANALDFLANAAPGVRELLTIGKLCYEVREKHYDIVIADAPATGHIVGYLAAPEAINSFVRVGLIRNQTDWMVDILHDPAQTGVVAVTTPEEMPILETRQLLATLATETKVAVAAAVMNRMPDIVAHGATLGAIDAIIDERPGIFGNEALRGIVTANQLAVARRREADYQFTTLREVVGGAFPIITQPNIAIVPEGSTMAREVADSLREEIA</sequence>
<feature type="domain" description="ArsA/GET3 Anion-transporting ATPase-like" evidence="1">
    <location>
        <begin position="171"/>
        <end position="221"/>
    </location>
</feature>
<dbReference type="AlphaFoldDB" id="A0A6J7E7N9"/>
<evidence type="ECO:0000313" key="2">
    <source>
        <dbReference type="EMBL" id="CAB4877140.1"/>
    </source>
</evidence>
<dbReference type="PANTHER" id="PTHR10803:SF31">
    <property type="entry name" value="ATPASE RV3679-RELATED"/>
    <property type="match status" value="1"/>
</dbReference>
<dbReference type="CDD" id="cd02035">
    <property type="entry name" value="ArsA"/>
    <property type="match status" value="1"/>
</dbReference>
<gene>
    <name evidence="2" type="ORF">UFOPK3381_01135</name>
</gene>
<evidence type="ECO:0000259" key="1">
    <source>
        <dbReference type="Pfam" id="PF02374"/>
    </source>
</evidence>
<name>A0A6J7E7N9_9ZZZZ</name>
<dbReference type="SUPFAM" id="SSF52540">
    <property type="entry name" value="P-loop containing nucleoside triphosphate hydrolases"/>
    <property type="match status" value="1"/>
</dbReference>
<dbReference type="EMBL" id="CAFBLN010000063">
    <property type="protein sequence ID" value="CAB4877140.1"/>
    <property type="molecule type" value="Genomic_DNA"/>
</dbReference>
<dbReference type="Gene3D" id="3.40.50.300">
    <property type="entry name" value="P-loop containing nucleotide triphosphate hydrolases"/>
    <property type="match status" value="1"/>
</dbReference>
<dbReference type="InterPro" id="IPR016300">
    <property type="entry name" value="ATPase_ArsA/GET3"/>
</dbReference>
<dbReference type="InterPro" id="IPR025723">
    <property type="entry name" value="ArsA/GET3_ATPase-like"/>
</dbReference>
<dbReference type="GO" id="GO:0016887">
    <property type="term" value="F:ATP hydrolysis activity"/>
    <property type="evidence" value="ECO:0007669"/>
    <property type="project" value="InterPro"/>
</dbReference>
<accession>A0A6J7E7N9</accession>
<dbReference type="InterPro" id="IPR027417">
    <property type="entry name" value="P-loop_NTPase"/>
</dbReference>
<organism evidence="2">
    <name type="scientific">freshwater metagenome</name>
    <dbReference type="NCBI Taxonomy" id="449393"/>
    <lineage>
        <taxon>unclassified sequences</taxon>
        <taxon>metagenomes</taxon>
        <taxon>ecological metagenomes</taxon>
    </lineage>
</organism>
<reference evidence="2" key="1">
    <citation type="submission" date="2020-05" db="EMBL/GenBank/DDBJ databases">
        <authorList>
            <person name="Chiriac C."/>
            <person name="Salcher M."/>
            <person name="Ghai R."/>
            <person name="Kavagutti S V."/>
        </authorList>
    </citation>
    <scope>NUCLEOTIDE SEQUENCE</scope>
</reference>
<protein>
    <submittedName>
        <fullName evidence="2">Unannotated protein</fullName>
    </submittedName>
</protein>
<proteinExistence type="predicted"/>
<dbReference type="GO" id="GO:0005524">
    <property type="term" value="F:ATP binding"/>
    <property type="evidence" value="ECO:0007669"/>
    <property type="project" value="InterPro"/>
</dbReference>